<evidence type="ECO:0000313" key="11">
    <source>
        <dbReference type="Proteomes" id="UP000016923"/>
    </source>
</evidence>
<gene>
    <name evidence="10" type="ORF">F503_03295</name>
</gene>
<protein>
    <submittedName>
        <fullName evidence="10">Dna mismatch repair protein</fullName>
    </submittedName>
</protein>
<dbReference type="Pfam" id="PF05192">
    <property type="entry name" value="MutS_III"/>
    <property type="match status" value="1"/>
</dbReference>
<dbReference type="GO" id="GO:0140664">
    <property type="term" value="F:ATP-dependent DNA damage sensor activity"/>
    <property type="evidence" value="ECO:0007669"/>
    <property type="project" value="InterPro"/>
</dbReference>
<dbReference type="Pfam" id="PF00488">
    <property type="entry name" value="MutS_V"/>
    <property type="match status" value="1"/>
</dbReference>
<dbReference type="SUPFAM" id="SSF48334">
    <property type="entry name" value="DNA repair protein MutS, domain III"/>
    <property type="match status" value="1"/>
</dbReference>
<reference evidence="10 11" key="1">
    <citation type="journal article" date="2013" name="BMC Genomics">
        <title>The genome and transcriptome of the pine saprophyte Ophiostoma piceae, and a comparison with the bark beetle-associated pine pathogen Grosmannia clavigera.</title>
        <authorList>
            <person name="Haridas S."/>
            <person name="Wang Y."/>
            <person name="Lim L."/>
            <person name="Massoumi Alamouti S."/>
            <person name="Jackman S."/>
            <person name="Docking R."/>
            <person name="Robertson G."/>
            <person name="Birol I."/>
            <person name="Bohlmann J."/>
            <person name="Breuil C."/>
        </authorList>
    </citation>
    <scope>NUCLEOTIDE SEQUENCE [LARGE SCALE GENOMIC DNA]</scope>
    <source>
        <strain evidence="10 11">UAMH 11346</strain>
    </source>
</reference>
<accession>S3CK77</accession>
<dbReference type="SMART" id="SM00533">
    <property type="entry name" value="MUTSd"/>
    <property type="match status" value="1"/>
</dbReference>
<dbReference type="GO" id="GO:0006298">
    <property type="term" value="P:mismatch repair"/>
    <property type="evidence" value="ECO:0007669"/>
    <property type="project" value="InterPro"/>
</dbReference>
<dbReference type="Gene3D" id="3.40.50.300">
    <property type="entry name" value="P-loop containing nucleotide triphosphate hydrolases"/>
    <property type="match status" value="1"/>
</dbReference>
<dbReference type="GO" id="GO:0007131">
    <property type="term" value="P:reciprocal meiotic recombination"/>
    <property type="evidence" value="ECO:0007669"/>
    <property type="project" value="TreeGrafter"/>
</dbReference>
<dbReference type="VEuPathDB" id="FungiDB:F503_03295"/>
<feature type="compositionally biased region" description="Polar residues" evidence="6">
    <location>
        <begin position="8"/>
        <end position="41"/>
    </location>
</feature>
<dbReference type="STRING" id="1262450.S3CK77"/>
<keyword evidence="7" id="KW-1133">Transmembrane helix</keyword>
<dbReference type="InterPro" id="IPR045076">
    <property type="entry name" value="MutS"/>
</dbReference>
<dbReference type="GO" id="GO:0030983">
    <property type="term" value="F:mismatched DNA binding"/>
    <property type="evidence" value="ECO:0007669"/>
    <property type="project" value="InterPro"/>
</dbReference>
<keyword evidence="3" id="KW-0067">ATP-binding</keyword>
<keyword evidence="11" id="KW-1185">Reference proteome</keyword>
<evidence type="ECO:0000256" key="6">
    <source>
        <dbReference type="SAM" id="MobiDB-lite"/>
    </source>
</evidence>
<keyword evidence="2" id="KW-0547">Nucleotide-binding</keyword>
<sequence>MSRRVTAEPSQLSIRQFAMPSSSSGWRPINGTQPRSTQLRRTGTGGGDAPGMNSNSRPSGIERPPFSIGPGESRGVVCAVCYSNSVERAVGLAFVNIPIAEAVLTSITDTQFYPRTIHKIQMMEASRILMQPTPATAVQSGLALQPHLEEEMHGVPIIEIPRHDWSESDGIEYIRHIAFAADLPCIEFAVKDNHYALCAFSAAMKYIKEDFGFTFDDHSVRIKYQPPADVMMISLPTIRSLELIQNANNSSSKDCIFGLLNRTKTPMGARILRSNILQPSTQADVLNPRFDAVGELARSDTLLTEVQDVLHKLKPLGDIEQLLTKLVIMPKDGSVYESEQAINNILKLKTFLATIPDVFESLEGATNPLLAGIRQNCRPELANDIMETIAATIDESASYASKPLELRNQRVHTVRNQISASLDIQRKLYEDFSGKIHEYINELEDEIRVKITLKFTAARKFYLQVKAADIGPHGPPQVLINRNKVKGNIECQTLKLVGYNERINQAVNGAMMESDEVIKGLLSEIRSRRGWGKCIPNDYFVTEESRFQIITGQNMSGKSTYIRSIAMLQIMAQIGCYVPAESARFPLLYSLFARVSTDDVLEANLSTFSVEMREMAFILRQVFFFFMVYLLLVIVDELGRATSTRDGMAIAAAMSEALLQSEATVFFATHFIELARGMANCIGVVNRHLQTVTSGSSVSSSSSALAPRDDVPVMKMLYRVTDGAETETSYGISLAKAIGFPPSFIARAETVAAKIRARAQANKGDKLQLEEAKRRKLVANLDRQLQLAHQSSAGDDELWQYLKQIHDQFWAKMIGSSDADDAEVEDAVGVDNDDHAPNQAYADRKGKRKAQDIEDEVSSEMPGNFAVKHPRTAPPEDDFAGDSEVDFDAIDVAALEDTVMVDASDEEGEEDEGNGDHVEEDNEDVDEDDDIEGCYDEVIY</sequence>
<organism evidence="10 11">
    <name type="scientific">Ophiostoma piceae (strain UAMH 11346)</name>
    <name type="common">Sap stain fungus</name>
    <dbReference type="NCBI Taxonomy" id="1262450"/>
    <lineage>
        <taxon>Eukaryota</taxon>
        <taxon>Fungi</taxon>
        <taxon>Dikarya</taxon>
        <taxon>Ascomycota</taxon>
        <taxon>Pezizomycotina</taxon>
        <taxon>Sordariomycetes</taxon>
        <taxon>Sordariomycetidae</taxon>
        <taxon>Ophiostomatales</taxon>
        <taxon>Ophiostomataceae</taxon>
        <taxon>Ophiostoma</taxon>
    </lineage>
</organism>
<dbReference type="InterPro" id="IPR036678">
    <property type="entry name" value="MutS_con_dom_sf"/>
</dbReference>
<feature type="compositionally biased region" description="Acidic residues" evidence="6">
    <location>
        <begin position="875"/>
        <end position="889"/>
    </location>
</feature>
<feature type="region of interest" description="Disordered" evidence="6">
    <location>
        <begin position="828"/>
        <end position="940"/>
    </location>
</feature>
<feature type="region of interest" description="Disordered" evidence="6">
    <location>
        <begin position="1"/>
        <end position="68"/>
    </location>
</feature>
<keyword evidence="7" id="KW-0472">Membrane</keyword>
<dbReference type="Gene3D" id="1.10.1420.10">
    <property type="match status" value="1"/>
</dbReference>
<evidence type="ECO:0000313" key="10">
    <source>
        <dbReference type="EMBL" id="EPE06868.1"/>
    </source>
</evidence>
<dbReference type="HOGENOM" id="CLU_002472_7_3_1"/>
<evidence type="ECO:0000256" key="7">
    <source>
        <dbReference type="SAM" id="Phobius"/>
    </source>
</evidence>
<evidence type="ECO:0000256" key="4">
    <source>
        <dbReference type="ARBA" id="ARBA00023125"/>
    </source>
</evidence>
<dbReference type="GO" id="GO:0005634">
    <property type="term" value="C:nucleus"/>
    <property type="evidence" value="ECO:0007669"/>
    <property type="project" value="TreeGrafter"/>
</dbReference>
<feature type="domain" description="DNA mismatch repair proteins mutS family" evidence="9">
    <location>
        <begin position="545"/>
        <end position="753"/>
    </location>
</feature>
<feature type="compositionally biased region" description="Acidic residues" evidence="6">
    <location>
        <begin position="903"/>
        <end position="940"/>
    </location>
</feature>
<evidence type="ECO:0000259" key="9">
    <source>
        <dbReference type="SMART" id="SM00534"/>
    </source>
</evidence>
<keyword evidence="5" id="KW-0469">Meiosis</keyword>
<evidence type="ECO:0000256" key="1">
    <source>
        <dbReference type="ARBA" id="ARBA00006271"/>
    </source>
</evidence>
<evidence type="ECO:0000256" key="2">
    <source>
        <dbReference type="ARBA" id="ARBA00022741"/>
    </source>
</evidence>
<dbReference type="InterPro" id="IPR000432">
    <property type="entry name" value="DNA_mismatch_repair_MutS_C"/>
</dbReference>
<dbReference type="AlphaFoldDB" id="S3CK77"/>
<dbReference type="InterPro" id="IPR036187">
    <property type="entry name" value="DNA_mismatch_repair_MutS_sf"/>
</dbReference>
<dbReference type="OMA" id="KMTMLYK"/>
<dbReference type="SUPFAM" id="SSF52540">
    <property type="entry name" value="P-loop containing nucleoside triphosphate hydrolases"/>
    <property type="match status" value="1"/>
</dbReference>
<dbReference type="InterPro" id="IPR027417">
    <property type="entry name" value="P-loop_NTPase"/>
</dbReference>
<evidence type="ECO:0000259" key="8">
    <source>
        <dbReference type="SMART" id="SM00533"/>
    </source>
</evidence>
<dbReference type="PANTHER" id="PTHR11361:SF21">
    <property type="entry name" value="MUTS PROTEIN HOMOLOG 4"/>
    <property type="match status" value="1"/>
</dbReference>
<dbReference type="PANTHER" id="PTHR11361">
    <property type="entry name" value="DNA MISMATCH REPAIR PROTEIN MUTS FAMILY MEMBER"/>
    <property type="match status" value="1"/>
</dbReference>
<dbReference type="EMBL" id="KE148152">
    <property type="protein sequence ID" value="EPE06868.1"/>
    <property type="molecule type" value="Genomic_DNA"/>
</dbReference>
<evidence type="ECO:0000256" key="5">
    <source>
        <dbReference type="ARBA" id="ARBA00023254"/>
    </source>
</evidence>
<proteinExistence type="inferred from homology"/>
<dbReference type="eggNOG" id="KOG0220">
    <property type="taxonomic scope" value="Eukaryota"/>
</dbReference>
<comment type="similarity">
    <text evidence="1">Belongs to the DNA mismatch repair MutS family.</text>
</comment>
<dbReference type="InterPro" id="IPR007696">
    <property type="entry name" value="DNA_mismatch_repair_MutS_core"/>
</dbReference>
<dbReference type="Proteomes" id="UP000016923">
    <property type="component" value="Unassembled WGS sequence"/>
</dbReference>
<evidence type="ECO:0000256" key="3">
    <source>
        <dbReference type="ARBA" id="ARBA00022840"/>
    </source>
</evidence>
<feature type="domain" description="DNA mismatch repair protein MutS core" evidence="8">
    <location>
        <begin position="251"/>
        <end position="553"/>
    </location>
</feature>
<keyword evidence="7" id="KW-0812">Transmembrane</keyword>
<dbReference type="GO" id="GO:0005524">
    <property type="term" value="F:ATP binding"/>
    <property type="evidence" value="ECO:0007669"/>
    <property type="project" value="UniProtKB-KW"/>
</dbReference>
<name>S3CK77_OPHP1</name>
<dbReference type="SUPFAM" id="SSF53150">
    <property type="entry name" value="DNA repair protein MutS, domain II"/>
    <property type="match status" value="1"/>
</dbReference>
<feature type="transmembrane region" description="Helical" evidence="7">
    <location>
        <begin position="615"/>
        <end position="635"/>
    </location>
</feature>
<keyword evidence="4" id="KW-0238">DNA-binding</keyword>
<dbReference type="OrthoDB" id="276261at2759"/>
<dbReference type="SMART" id="SM00534">
    <property type="entry name" value="MUTSac"/>
    <property type="match status" value="1"/>
</dbReference>